<organism evidence="1 2">
    <name type="scientific">Aspergillus kawachii</name>
    <name type="common">White koji mold</name>
    <name type="synonym">Aspergillus awamori var. kawachi</name>
    <dbReference type="NCBI Taxonomy" id="1069201"/>
    <lineage>
        <taxon>Eukaryota</taxon>
        <taxon>Fungi</taxon>
        <taxon>Dikarya</taxon>
        <taxon>Ascomycota</taxon>
        <taxon>Pezizomycotina</taxon>
        <taxon>Eurotiomycetes</taxon>
        <taxon>Eurotiomycetidae</taxon>
        <taxon>Eurotiales</taxon>
        <taxon>Aspergillaceae</taxon>
        <taxon>Aspergillus</taxon>
        <taxon>Aspergillus subgen. Circumdati</taxon>
    </lineage>
</organism>
<evidence type="ECO:0000313" key="2">
    <source>
        <dbReference type="Proteomes" id="UP000075230"/>
    </source>
</evidence>
<gene>
    <name evidence="1" type="ORF">RIB2604_01501540</name>
</gene>
<reference evidence="1 2" key="1">
    <citation type="journal article" date="2016" name="DNA Res.">
        <title>Genome sequence of Aspergillus luchuensis NBRC 4314.</title>
        <authorList>
            <person name="Yamada O."/>
            <person name="Machida M."/>
            <person name="Hosoyama A."/>
            <person name="Goto M."/>
            <person name="Takahashi T."/>
            <person name="Futagami T."/>
            <person name="Yamagata Y."/>
            <person name="Takeuchi M."/>
            <person name="Kobayashi T."/>
            <person name="Koike H."/>
            <person name="Abe K."/>
            <person name="Asai K."/>
            <person name="Arita M."/>
            <person name="Fujita N."/>
            <person name="Fukuda K."/>
            <person name="Higa K."/>
            <person name="Horikawa H."/>
            <person name="Ishikawa T."/>
            <person name="Jinno K."/>
            <person name="Kato Y."/>
            <person name="Kirimura K."/>
            <person name="Mizutani O."/>
            <person name="Nakasone K."/>
            <person name="Sano M."/>
            <person name="Shiraishi Y."/>
            <person name="Tsukahara M."/>
            <person name="Gomi K."/>
        </authorList>
    </citation>
    <scope>NUCLEOTIDE SEQUENCE [LARGE SCALE GENOMIC DNA]</scope>
    <source>
        <strain evidence="1 2">RIB 2604</strain>
    </source>
</reference>
<dbReference type="EMBL" id="BCWF01000015">
    <property type="protein sequence ID" value="GAT22123.1"/>
    <property type="molecule type" value="Genomic_DNA"/>
</dbReference>
<evidence type="ECO:0000313" key="1">
    <source>
        <dbReference type="EMBL" id="GAT22123.1"/>
    </source>
</evidence>
<comment type="caution">
    <text evidence="1">The sequence shown here is derived from an EMBL/GenBank/DDBJ whole genome shotgun (WGS) entry which is preliminary data.</text>
</comment>
<name>A0A146F935_ASPKA</name>
<dbReference type="Proteomes" id="UP000075230">
    <property type="component" value="Unassembled WGS sequence"/>
</dbReference>
<accession>A0A146F935</accession>
<protein>
    <submittedName>
        <fullName evidence="1">Myo-inositol-1(Or 4)-monophosphatase</fullName>
    </submittedName>
</protein>
<reference evidence="2" key="2">
    <citation type="submission" date="2016-02" db="EMBL/GenBank/DDBJ databases">
        <title>Genome sequencing of Aspergillus luchuensis NBRC 4314.</title>
        <authorList>
            <person name="Yamada O."/>
        </authorList>
    </citation>
    <scope>NUCLEOTIDE SEQUENCE [LARGE SCALE GENOMIC DNA]</scope>
    <source>
        <strain evidence="2">RIB 2604</strain>
    </source>
</reference>
<dbReference type="AlphaFoldDB" id="A0A146F935"/>
<proteinExistence type="predicted"/>
<sequence length="96" mass="11525">MRRSEVLRSRVNNSEWHLQVTDEAEASLLYSIQNKEELLDAYERLYLIWNDSTSYYGHGHNCFPWWVERKHESDMAEEAHEKILQQSGMMYARKTS</sequence>